<feature type="transmembrane region" description="Helical" evidence="2">
    <location>
        <begin position="212"/>
        <end position="229"/>
    </location>
</feature>
<dbReference type="GO" id="GO:0008643">
    <property type="term" value="P:carbohydrate transport"/>
    <property type="evidence" value="ECO:0007669"/>
    <property type="project" value="InterPro"/>
</dbReference>
<dbReference type="GO" id="GO:0015293">
    <property type="term" value="F:symporter activity"/>
    <property type="evidence" value="ECO:0007669"/>
    <property type="project" value="InterPro"/>
</dbReference>
<dbReference type="PANTHER" id="PTHR11328">
    <property type="entry name" value="MAJOR FACILITATOR SUPERFAMILY DOMAIN-CONTAINING PROTEIN"/>
    <property type="match status" value="1"/>
</dbReference>
<dbReference type="InterPro" id="IPR036259">
    <property type="entry name" value="MFS_trans_sf"/>
</dbReference>
<dbReference type="OrthoDB" id="197206at2759"/>
<feature type="transmembrane region" description="Helical" evidence="2">
    <location>
        <begin position="151"/>
        <end position="170"/>
    </location>
</feature>
<dbReference type="InterPro" id="IPR039672">
    <property type="entry name" value="MFS_2"/>
</dbReference>
<comment type="similarity">
    <text evidence="1">Belongs to the major facilitator superfamily.</text>
</comment>
<keyword evidence="4" id="KW-1185">Reference proteome</keyword>
<dbReference type="PANTHER" id="PTHR11328:SF24">
    <property type="entry name" value="MAJOR FACILITATOR SUPERFAMILY (MFS) PROFILE DOMAIN-CONTAINING PROTEIN"/>
    <property type="match status" value="1"/>
</dbReference>
<evidence type="ECO:0000256" key="2">
    <source>
        <dbReference type="SAM" id="Phobius"/>
    </source>
</evidence>
<keyword evidence="2" id="KW-0812">Transmembrane</keyword>
<proteinExistence type="inferred from homology"/>
<dbReference type="Proteomes" id="UP000281553">
    <property type="component" value="Unassembled WGS sequence"/>
</dbReference>
<dbReference type="SUPFAM" id="SSF103473">
    <property type="entry name" value="MFS general substrate transporter"/>
    <property type="match status" value="1"/>
</dbReference>
<organism evidence="3 4">
    <name type="scientific">Dibothriocephalus latus</name>
    <name type="common">Fish tapeworm</name>
    <name type="synonym">Diphyllobothrium latum</name>
    <dbReference type="NCBI Taxonomy" id="60516"/>
    <lineage>
        <taxon>Eukaryota</taxon>
        <taxon>Metazoa</taxon>
        <taxon>Spiralia</taxon>
        <taxon>Lophotrochozoa</taxon>
        <taxon>Platyhelminthes</taxon>
        <taxon>Cestoda</taxon>
        <taxon>Eucestoda</taxon>
        <taxon>Diphyllobothriidea</taxon>
        <taxon>Diphyllobothriidae</taxon>
        <taxon>Dibothriocephalus</taxon>
    </lineage>
</organism>
<dbReference type="GO" id="GO:0005886">
    <property type="term" value="C:plasma membrane"/>
    <property type="evidence" value="ECO:0007669"/>
    <property type="project" value="TreeGrafter"/>
</dbReference>
<keyword evidence="2" id="KW-1133">Transmembrane helix</keyword>
<evidence type="ECO:0000313" key="3">
    <source>
        <dbReference type="EMBL" id="VDN11345.1"/>
    </source>
</evidence>
<evidence type="ECO:0000313" key="4">
    <source>
        <dbReference type="Proteomes" id="UP000281553"/>
    </source>
</evidence>
<protein>
    <recommendedName>
        <fullName evidence="5">Major facilitator superfamily associated domain-containing protein</fullName>
    </recommendedName>
</protein>
<gene>
    <name evidence="3" type="ORF">DILT_LOCUS7176</name>
</gene>
<feature type="transmembrane region" description="Helical" evidence="2">
    <location>
        <begin position="123"/>
        <end position="145"/>
    </location>
</feature>
<dbReference type="EMBL" id="UYRU01051240">
    <property type="protein sequence ID" value="VDN11345.1"/>
    <property type="molecule type" value="Genomic_DNA"/>
</dbReference>
<dbReference type="Pfam" id="PF13347">
    <property type="entry name" value="MFS_2"/>
    <property type="match status" value="1"/>
</dbReference>
<reference evidence="3 4" key="1">
    <citation type="submission" date="2018-11" db="EMBL/GenBank/DDBJ databases">
        <authorList>
            <consortium name="Pathogen Informatics"/>
        </authorList>
    </citation>
    <scope>NUCLEOTIDE SEQUENCE [LARGE SCALE GENOMIC DNA]</scope>
</reference>
<accession>A0A3P7L1J5</accession>
<evidence type="ECO:0008006" key="5">
    <source>
        <dbReference type="Google" id="ProtNLM"/>
    </source>
</evidence>
<evidence type="ECO:0000256" key="1">
    <source>
        <dbReference type="ARBA" id="ARBA00008335"/>
    </source>
</evidence>
<dbReference type="AlphaFoldDB" id="A0A3P7L1J5"/>
<dbReference type="Gene3D" id="1.20.1250.20">
    <property type="entry name" value="MFS general substrate transporter like domains"/>
    <property type="match status" value="1"/>
</dbReference>
<name>A0A3P7L1J5_DIBLA</name>
<sequence length="253" mass="29173">MIRRDSAYDEAEGKELFEDAVDDQGYNTTAAEVCYSVATISNSDEPLPLWRKLAYAAGGLPMQLTQNIISFFLPLFLLETAKITPYYLSAIQFAARISDAVTDPFVGYLVLRTKTRMGSKRPWIIFSTPISVICFFLLFYTVPWHSEFAKFMFYMTCVVVLQVGLTSFHVPYSSMVIVLSDIPQERDTLTAYRKPSFLTLGKLFFLRPKDRFHFYLCDVISFIFLMHTFEKPILLPGRNIPLWFCQLCRLTSF</sequence>
<keyword evidence="2" id="KW-0472">Membrane</keyword>